<evidence type="ECO:0000313" key="1">
    <source>
        <dbReference type="EMBL" id="KAJ1354369.1"/>
    </source>
</evidence>
<name>A0AAD5QLY0_PARTN</name>
<proteinExistence type="predicted"/>
<dbReference type="AlphaFoldDB" id="A0AAD5QLY0"/>
<dbReference type="EMBL" id="JAHQIW010002037">
    <property type="protein sequence ID" value="KAJ1354369.1"/>
    <property type="molecule type" value="Genomic_DNA"/>
</dbReference>
<organism evidence="1 2">
    <name type="scientific">Parelaphostrongylus tenuis</name>
    <name type="common">Meningeal worm</name>
    <dbReference type="NCBI Taxonomy" id="148309"/>
    <lineage>
        <taxon>Eukaryota</taxon>
        <taxon>Metazoa</taxon>
        <taxon>Ecdysozoa</taxon>
        <taxon>Nematoda</taxon>
        <taxon>Chromadorea</taxon>
        <taxon>Rhabditida</taxon>
        <taxon>Rhabditina</taxon>
        <taxon>Rhabditomorpha</taxon>
        <taxon>Strongyloidea</taxon>
        <taxon>Metastrongylidae</taxon>
        <taxon>Parelaphostrongylus</taxon>
    </lineage>
</organism>
<accession>A0AAD5QLY0</accession>
<dbReference type="Proteomes" id="UP001196413">
    <property type="component" value="Unassembled WGS sequence"/>
</dbReference>
<protein>
    <submittedName>
        <fullName evidence="1">Uncharacterized protein</fullName>
    </submittedName>
</protein>
<comment type="caution">
    <text evidence="1">The sequence shown here is derived from an EMBL/GenBank/DDBJ whole genome shotgun (WGS) entry which is preliminary data.</text>
</comment>
<evidence type="ECO:0000313" key="2">
    <source>
        <dbReference type="Proteomes" id="UP001196413"/>
    </source>
</evidence>
<reference evidence="1" key="1">
    <citation type="submission" date="2021-06" db="EMBL/GenBank/DDBJ databases">
        <title>Parelaphostrongylus tenuis whole genome reference sequence.</title>
        <authorList>
            <person name="Garwood T.J."/>
            <person name="Larsen P.A."/>
            <person name="Fountain-Jones N.M."/>
            <person name="Garbe J.R."/>
            <person name="Macchietto M.G."/>
            <person name="Kania S.A."/>
            <person name="Gerhold R.W."/>
            <person name="Richards J.E."/>
            <person name="Wolf T.M."/>
        </authorList>
    </citation>
    <scope>NUCLEOTIDE SEQUENCE</scope>
    <source>
        <strain evidence="1">MNPRO001-30</strain>
        <tissue evidence="1">Meninges</tissue>
    </source>
</reference>
<keyword evidence="2" id="KW-1185">Reference proteome</keyword>
<gene>
    <name evidence="1" type="ORF">KIN20_011285</name>
</gene>
<sequence length="154" mass="17545">MEMLQALTFALTGTMAPPEYLSPSMVNDVVDTARRLHALNYPKLRNALEEQAIQWAIKDNEDLPTMLSWFICSHQCGMSNLHMVCLAYIANIHAAQYLQQYTNETLLISSSTVDPEMAEKLNRRQGVLRPTPHVRFHYILVNSSMIISPSSYLF</sequence>